<feature type="transmembrane region" description="Helical" evidence="10">
    <location>
        <begin position="335"/>
        <end position="354"/>
    </location>
</feature>
<evidence type="ECO:0000256" key="10">
    <source>
        <dbReference type="SAM" id="Phobius"/>
    </source>
</evidence>
<gene>
    <name evidence="11" type="ORF">E6H05_02250</name>
</gene>
<reference evidence="11 12" key="1">
    <citation type="journal article" date="2019" name="Nat. Microbiol.">
        <title>Mediterranean grassland soil C-N compound turnover is dependent on rainfall and depth, and is mediated by genomically divergent microorganisms.</title>
        <authorList>
            <person name="Diamond S."/>
            <person name="Andeer P.F."/>
            <person name="Li Z."/>
            <person name="Crits-Christoph A."/>
            <person name="Burstein D."/>
            <person name="Anantharaman K."/>
            <person name="Lane K.R."/>
            <person name="Thomas B.C."/>
            <person name="Pan C."/>
            <person name="Northen T.R."/>
            <person name="Banfield J.F."/>
        </authorList>
    </citation>
    <scope>NUCLEOTIDE SEQUENCE [LARGE SCALE GENOMIC DNA]</scope>
    <source>
        <strain evidence="11">NP_8</strain>
    </source>
</reference>
<accession>A0A537J010</accession>
<keyword evidence="6" id="KW-0029">Amino-acid transport</keyword>
<dbReference type="GO" id="GO:0005886">
    <property type="term" value="C:plasma membrane"/>
    <property type="evidence" value="ECO:0007669"/>
    <property type="project" value="UniProtKB-SubCell"/>
</dbReference>
<evidence type="ECO:0000256" key="9">
    <source>
        <dbReference type="ARBA" id="ARBA00037998"/>
    </source>
</evidence>
<dbReference type="InterPro" id="IPR052157">
    <property type="entry name" value="BCAA_transport_permease"/>
</dbReference>
<dbReference type="Proteomes" id="UP000318834">
    <property type="component" value="Unassembled WGS sequence"/>
</dbReference>
<dbReference type="EMBL" id="VBAP01000009">
    <property type="protein sequence ID" value="TMI76845.1"/>
    <property type="molecule type" value="Genomic_DNA"/>
</dbReference>
<keyword evidence="5 10" id="KW-0812">Transmembrane</keyword>
<protein>
    <submittedName>
        <fullName evidence="11">Branched-chain amino acid ABC transporter permease</fullName>
    </submittedName>
</protein>
<comment type="subcellular location">
    <subcellularLocation>
        <location evidence="1">Cell membrane</location>
        <topology evidence="1">Multi-pass membrane protein</topology>
    </subcellularLocation>
</comment>
<evidence type="ECO:0000256" key="5">
    <source>
        <dbReference type="ARBA" id="ARBA00022692"/>
    </source>
</evidence>
<dbReference type="InterPro" id="IPR001851">
    <property type="entry name" value="ABC_transp_permease"/>
</dbReference>
<dbReference type="PANTHER" id="PTHR11795:SF371">
    <property type="entry name" value="HIGH-AFFINITY BRANCHED-CHAIN AMINO ACID TRANSPORT SYSTEM PERMEASE PROTEIN LIVH"/>
    <property type="match status" value="1"/>
</dbReference>
<feature type="transmembrane region" description="Helical" evidence="10">
    <location>
        <begin position="249"/>
        <end position="271"/>
    </location>
</feature>
<feature type="transmembrane region" description="Helical" evidence="10">
    <location>
        <begin position="20"/>
        <end position="41"/>
    </location>
</feature>
<evidence type="ECO:0000256" key="3">
    <source>
        <dbReference type="ARBA" id="ARBA00022475"/>
    </source>
</evidence>
<feature type="transmembrane region" description="Helical" evidence="10">
    <location>
        <begin position="277"/>
        <end position="296"/>
    </location>
</feature>
<evidence type="ECO:0000256" key="4">
    <source>
        <dbReference type="ARBA" id="ARBA00022519"/>
    </source>
</evidence>
<evidence type="ECO:0000256" key="2">
    <source>
        <dbReference type="ARBA" id="ARBA00022448"/>
    </source>
</evidence>
<dbReference type="GO" id="GO:0042941">
    <property type="term" value="P:D-alanine transmembrane transport"/>
    <property type="evidence" value="ECO:0007669"/>
    <property type="project" value="TreeGrafter"/>
</dbReference>
<sequence>MAATLVAARIQRNWLQRLSVIDIFLWAFRVAVLAAVVVGTFRTLYSGRYAGEVWIDFVVFGVSQGSVYALIALGYTMVYGILRMINFAHGDIFMCGAYTAYYAASALYRAGVFNRQPLLSLAIILAVAITASTSVALLVERVAYRPLRRAPRLVPLISAIGASFFIEYAVRGLYGSGFQAYPEFEVFKGKWNFFGIGILRTQAVVIAATVILMGLLYLFVMRTKTGTAMRAVSEDREVAALMGINVDRVIVITFAVGAAAAGAAGVLYALVFKQVHFFMGFYPGIKAFTAAVLGGIGNIPGAMLGGLFLGLFESVGPILVLDGLGIVAPYQLKDVIAFTMLVMVLIFRPSGILGERLAGKKA</sequence>
<feature type="transmembrane region" description="Helical" evidence="10">
    <location>
        <begin position="53"/>
        <end position="80"/>
    </location>
</feature>
<dbReference type="GO" id="GO:0015192">
    <property type="term" value="F:L-phenylalanine transmembrane transporter activity"/>
    <property type="evidence" value="ECO:0007669"/>
    <property type="project" value="TreeGrafter"/>
</dbReference>
<keyword evidence="3" id="KW-1003">Cell membrane</keyword>
<organism evidence="11 12">
    <name type="scientific">Candidatus Segetimicrobium genomatis</name>
    <dbReference type="NCBI Taxonomy" id="2569760"/>
    <lineage>
        <taxon>Bacteria</taxon>
        <taxon>Bacillati</taxon>
        <taxon>Candidatus Sysuimicrobiota</taxon>
        <taxon>Candidatus Sysuimicrobiia</taxon>
        <taxon>Candidatus Sysuimicrobiales</taxon>
        <taxon>Candidatus Segetimicrobiaceae</taxon>
        <taxon>Candidatus Segetimicrobium</taxon>
    </lineage>
</organism>
<dbReference type="PANTHER" id="PTHR11795">
    <property type="entry name" value="BRANCHED-CHAIN AMINO ACID TRANSPORT SYSTEM PERMEASE PROTEIN LIVH"/>
    <property type="match status" value="1"/>
</dbReference>
<dbReference type="CDD" id="cd06582">
    <property type="entry name" value="TM_PBP1_LivH_like"/>
    <property type="match status" value="1"/>
</dbReference>
<dbReference type="GO" id="GO:0015190">
    <property type="term" value="F:L-leucine transmembrane transporter activity"/>
    <property type="evidence" value="ECO:0007669"/>
    <property type="project" value="TreeGrafter"/>
</dbReference>
<keyword evidence="7 10" id="KW-1133">Transmembrane helix</keyword>
<keyword evidence="2" id="KW-0813">Transport</keyword>
<comment type="caution">
    <text evidence="11">The sequence shown here is derived from an EMBL/GenBank/DDBJ whole genome shotgun (WGS) entry which is preliminary data.</text>
</comment>
<name>A0A537J010_9BACT</name>
<evidence type="ECO:0000256" key="1">
    <source>
        <dbReference type="ARBA" id="ARBA00004651"/>
    </source>
</evidence>
<evidence type="ECO:0000256" key="8">
    <source>
        <dbReference type="ARBA" id="ARBA00023136"/>
    </source>
</evidence>
<keyword evidence="4" id="KW-0997">Cell inner membrane</keyword>
<proteinExistence type="inferred from homology"/>
<evidence type="ECO:0000313" key="12">
    <source>
        <dbReference type="Proteomes" id="UP000318834"/>
    </source>
</evidence>
<dbReference type="GO" id="GO:0015808">
    <property type="term" value="P:L-alanine transport"/>
    <property type="evidence" value="ECO:0007669"/>
    <property type="project" value="TreeGrafter"/>
</dbReference>
<feature type="transmembrane region" description="Helical" evidence="10">
    <location>
        <begin position="118"/>
        <end position="139"/>
    </location>
</feature>
<feature type="transmembrane region" description="Helical" evidence="10">
    <location>
        <begin position="194"/>
        <end position="220"/>
    </location>
</feature>
<dbReference type="GO" id="GO:1903806">
    <property type="term" value="P:L-isoleucine import across plasma membrane"/>
    <property type="evidence" value="ECO:0007669"/>
    <property type="project" value="TreeGrafter"/>
</dbReference>
<keyword evidence="8 10" id="KW-0472">Membrane</keyword>
<feature type="transmembrane region" description="Helical" evidence="10">
    <location>
        <begin position="308"/>
        <end position="329"/>
    </location>
</feature>
<dbReference type="GO" id="GO:0005304">
    <property type="term" value="F:L-valine transmembrane transporter activity"/>
    <property type="evidence" value="ECO:0007669"/>
    <property type="project" value="TreeGrafter"/>
</dbReference>
<evidence type="ECO:0000313" key="11">
    <source>
        <dbReference type="EMBL" id="TMI76845.1"/>
    </source>
</evidence>
<evidence type="ECO:0000256" key="7">
    <source>
        <dbReference type="ARBA" id="ARBA00022989"/>
    </source>
</evidence>
<dbReference type="Pfam" id="PF02653">
    <property type="entry name" value="BPD_transp_2"/>
    <property type="match status" value="1"/>
</dbReference>
<evidence type="ECO:0000256" key="6">
    <source>
        <dbReference type="ARBA" id="ARBA00022970"/>
    </source>
</evidence>
<comment type="similarity">
    <text evidence="9">Belongs to the binding-protein-dependent transport system permease family. LivHM subfamily.</text>
</comment>
<feature type="transmembrane region" description="Helical" evidence="10">
    <location>
        <begin position="92"/>
        <end position="112"/>
    </location>
</feature>
<dbReference type="AlphaFoldDB" id="A0A537J010"/>
<dbReference type="GO" id="GO:0015188">
    <property type="term" value="F:L-isoleucine transmembrane transporter activity"/>
    <property type="evidence" value="ECO:0007669"/>
    <property type="project" value="TreeGrafter"/>
</dbReference>
<feature type="transmembrane region" description="Helical" evidence="10">
    <location>
        <begin position="151"/>
        <end position="174"/>
    </location>
</feature>